<keyword evidence="1" id="KW-0547">Nucleotide-binding</keyword>
<feature type="binding site" evidence="1">
    <location>
        <begin position="211"/>
        <end position="218"/>
    </location>
    <ligand>
        <name>ATP</name>
        <dbReference type="ChEBI" id="CHEBI:30616"/>
    </ligand>
</feature>
<keyword evidence="2" id="KW-0472">Membrane</keyword>
<dbReference type="RefSeq" id="WP_172170061.1">
    <property type="nucleotide sequence ID" value="NZ_CP053566.1"/>
</dbReference>
<dbReference type="KEGG" id="pbro:HOP40_35025"/>
<evidence type="ECO:0000259" key="3">
    <source>
        <dbReference type="PROSITE" id="PS50901"/>
    </source>
</evidence>
<feature type="transmembrane region" description="Helical" evidence="2">
    <location>
        <begin position="48"/>
        <end position="71"/>
    </location>
</feature>
<reference evidence="4 5" key="1">
    <citation type="submission" date="2020-05" db="EMBL/GenBank/DDBJ databases">
        <authorList>
            <person name="Mo P."/>
        </authorList>
    </citation>
    <scope>NUCLEOTIDE SEQUENCE [LARGE SCALE GENOMIC DNA]</scope>
    <source>
        <strain evidence="4 5">Gen01</strain>
        <plasmid evidence="4 5">unnamed2</plasmid>
    </source>
</reference>
<keyword evidence="2" id="KW-1133">Transmembrane helix</keyword>
<geneLocation type="plasmid" evidence="4 5">
    <name>unnamed2</name>
</geneLocation>
<evidence type="ECO:0000313" key="5">
    <source>
        <dbReference type="Proteomes" id="UP000505377"/>
    </source>
</evidence>
<dbReference type="GO" id="GO:0005524">
    <property type="term" value="F:ATP binding"/>
    <property type="evidence" value="ECO:0007669"/>
    <property type="project" value="UniProtKB-UniRule"/>
</dbReference>
<dbReference type="Pfam" id="PF01580">
    <property type="entry name" value="FtsK_SpoIIIE"/>
    <property type="match status" value="1"/>
</dbReference>
<keyword evidence="1" id="KW-0067">ATP-binding</keyword>
<dbReference type="GO" id="GO:0003677">
    <property type="term" value="F:DNA binding"/>
    <property type="evidence" value="ECO:0007669"/>
    <property type="project" value="InterPro"/>
</dbReference>
<keyword evidence="5" id="KW-1185">Reference proteome</keyword>
<dbReference type="Proteomes" id="UP000505377">
    <property type="component" value="Plasmid unnamed2"/>
</dbReference>
<dbReference type="PROSITE" id="PS50901">
    <property type="entry name" value="FTSK"/>
    <property type="match status" value="1"/>
</dbReference>
<dbReference type="InterPro" id="IPR027417">
    <property type="entry name" value="P-loop_NTPase"/>
</dbReference>
<keyword evidence="2" id="KW-0812">Transmembrane</keyword>
<dbReference type="SUPFAM" id="SSF52540">
    <property type="entry name" value="P-loop containing nucleoside triphosphate hydrolases"/>
    <property type="match status" value="1"/>
</dbReference>
<name>A0A6M6JXB5_9PSEU</name>
<organism evidence="4 5">
    <name type="scientific">Pseudonocardia broussonetiae</name>
    <dbReference type="NCBI Taxonomy" id="2736640"/>
    <lineage>
        <taxon>Bacteria</taxon>
        <taxon>Bacillati</taxon>
        <taxon>Actinomycetota</taxon>
        <taxon>Actinomycetes</taxon>
        <taxon>Pseudonocardiales</taxon>
        <taxon>Pseudonocardiaceae</taxon>
        <taxon>Pseudonocardia</taxon>
    </lineage>
</organism>
<gene>
    <name evidence="4" type="ORF">HOP40_35025</name>
</gene>
<accession>A0A6M6JXB5</accession>
<feature type="domain" description="FtsK" evidence="3">
    <location>
        <begin position="195"/>
        <end position="375"/>
    </location>
</feature>
<dbReference type="EMBL" id="CP053566">
    <property type="protein sequence ID" value="QJY51199.1"/>
    <property type="molecule type" value="Genomic_DNA"/>
</dbReference>
<evidence type="ECO:0000256" key="2">
    <source>
        <dbReference type="SAM" id="Phobius"/>
    </source>
</evidence>
<sequence length="444" mass="47775">MASTSYHYETMRTARALLAGAVLLLALCVGLVRPLVQAGVYGALGAAVLIVVTGAVCCLAVQHSLAAGWMFEHNVRRRFRAVCRERRLTTRDDRDNVVYPGLSRLIGNGAVLNARIRPLFGQSLADWERAAPAFALAYAVAAVRFRDNGDGSLTLLAGYQPLEAREFVMNEAEPVEGVDWRERLASVVVGTTEGGQPFALPFLDSHILIAGITGAGKGSVVWSAALALLPAAKAGVVRFWGIDPKRLELAMGRGFFGDRYANTDEQAVQLLERAAAEMLERAEGLAGHARRAEPSVLHPVNVLFIDELGYLSALMPDRKLRERAEKALSAILVLGRAAGFVVIGALQDPRKEVLNFRDLFPTAVAMRLRKPMVDLVLGAGMYEAGAVCDQIPPPKAGGAGVAFVVSEDSGIPVCVRFTWCPDDLIRKTAAELEPLAMRPQIAAN</sequence>
<dbReference type="InterPro" id="IPR002543">
    <property type="entry name" value="FtsK_dom"/>
</dbReference>
<proteinExistence type="predicted"/>
<protein>
    <recommendedName>
        <fullName evidence="3">FtsK domain-containing protein</fullName>
    </recommendedName>
</protein>
<keyword evidence="4" id="KW-0614">Plasmid</keyword>
<dbReference type="AlphaFoldDB" id="A0A6M6JXB5"/>
<evidence type="ECO:0000313" key="4">
    <source>
        <dbReference type="EMBL" id="QJY51199.1"/>
    </source>
</evidence>
<evidence type="ECO:0000256" key="1">
    <source>
        <dbReference type="PROSITE-ProRule" id="PRU00289"/>
    </source>
</evidence>
<dbReference type="Gene3D" id="3.40.50.300">
    <property type="entry name" value="P-loop containing nucleotide triphosphate hydrolases"/>
    <property type="match status" value="1"/>
</dbReference>